<gene>
    <name evidence="1" type="ORF">ABXS05_03085</name>
</gene>
<name>A0ABV3PG55_9HYPH</name>
<comment type="caution">
    <text evidence="1">The sequence shown here is derived from an EMBL/GenBank/DDBJ whole genome shotgun (WGS) entry which is preliminary data.</text>
</comment>
<sequence length="72" mass="8721">MPPFDQIKAILLAWYQWHRARRIAAETQPIRARLMEVEVELAAARRLHRPVRDLERQRRRLKNLQLKKELGL</sequence>
<evidence type="ECO:0000313" key="2">
    <source>
        <dbReference type="Proteomes" id="UP001555786"/>
    </source>
</evidence>
<evidence type="ECO:0008006" key="3">
    <source>
        <dbReference type="Google" id="ProtNLM"/>
    </source>
</evidence>
<dbReference type="Proteomes" id="UP001555786">
    <property type="component" value="Unassembled WGS sequence"/>
</dbReference>
<protein>
    <recommendedName>
        <fullName evidence="3">DUF465 domain-containing protein</fullName>
    </recommendedName>
</protein>
<dbReference type="RefSeq" id="WP_367622866.1">
    <property type="nucleotide sequence ID" value="NZ_JBFNQD010000001.1"/>
</dbReference>
<dbReference type="EMBL" id="JBFNQD010000001">
    <property type="protein sequence ID" value="MEW9304506.1"/>
    <property type="molecule type" value="Genomic_DNA"/>
</dbReference>
<accession>A0ABV3PG55</accession>
<proteinExistence type="predicted"/>
<reference evidence="1 2" key="1">
    <citation type="submission" date="2024-07" db="EMBL/GenBank/DDBJ databases">
        <title>Description of Labrys sedimenti sp. nov., isolated from a diclofenac-degrading enrichment culture.</title>
        <authorList>
            <person name="Tancsics A."/>
            <person name="Csepanyi A."/>
        </authorList>
    </citation>
    <scope>NUCLEOTIDE SEQUENCE [LARGE SCALE GENOMIC DNA]</scope>
    <source>
        <strain evidence="1 2">LMG 23578</strain>
    </source>
</reference>
<keyword evidence="2" id="KW-1185">Reference proteome</keyword>
<organism evidence="1 2">
    <name type="scientific">Labrys neptuniae</name>
    <dbReference type="NCBI Taxonomy" id="376174"/>
    <lineage>
        <taxon>Bacteria</taxon>
        <taxon>Pseudomonadati</taxon>
        <taxon>Pseudomonadota</taxon>
        <taxon>Alphaproteobacteria</taxon>
        <taxon>Hyphomicrobiales</taxon>
        <taxon>Xanthobacteraceae</taxon>
        <taxon>Labrys</taxon>
    </lineage>
</organism>
<evidence type="ECO:0000313" key="1">
    <source>
        <dbReference type="EMBL" id="MEW9304506.1"/>
    </source>
</evidence>